<proteinExistence type="inferred from homology"/>
<keyword evidence="6 9" id="KW-1133">Transmembrane helix</keyword>
<evidence type="ECO:0000256" key="10">
    <source>
        <dbReference type="SAM" id="MobiDB-lite"/>
    </source>
</evidence>
<reference evidence="11" key="1">
    <citation type="submission" date="2020-02" db="EMBL/GenBank/DDBJ databases">
        <authorList>
            <person name="Meier V. D."/>
        </authorList>
    </citation>
    <scope>NUCLEOTIDE SEQUENCE</scope>
    <source>
        <strain evidence="11">AVDCRST_MAG26</strain>
    </source>
</reference>
<feature type="transmembrane region" description="Helical" evidence="9">
    <location>
        <begin position="549"/>
        <end position="568"/>
    </location>
</feature>
<feature type="transmembrane region" description="Helical" evidence="9">
    <location>
        <begin position="615"/>
        <end position="635"/>
    </location>
</feature>
<feature type="transmembrane region" description="Helical" evidence="9">
    <location>
        <begin position="263"/>
        <end position="282"/>
    </location>
</feature>
<evidence type="ECO:0000256" key="8">
    <source>
        <dbReference type="ARBA" id="ARBA00023136"/>
    </source>
</evidence>
<dbReference type="NCBIfam" id="NF001960">
    <property type="entry name" value="PRK00733.3-5"/>
    <property type="match status" value="1"/>
</dbReference>
<keyword evidence="9" id="KW-1003">Cell membrane</keyword>
<dbReference type="InterPro" id="IPR004131">
    <property type="entry name" value="PPase-energised_H-pump"/>
</dbReference>
<keyword evidence="7 9" id="KW-0406">Ion transport</keyword>
<keyword evidence="2 9" id="KW-0813">Transport</keyword>
<accession>A0A6J4INE5</accession>
<feature type="compositionally biased region" description="Basic and acidic residues" evidence="10">
    <location>
        <begin position="784"/>
        <end position="798"/>
    </location>
</feature>
<keyword evidence="11" id="KW-0378">Hydrolase</keyword>
<feature type="transmembrane region" description="Helical" evidence="9">
    <location>
        <begin position="188"/>
        <end position="205"/>
    </location>
</feature>
<comment type="function">
    <text evidence="9">Proton pump that utilizes the energy of pyrophosphate hydrolysis as the driving force for proton movement across the membrane. Generates a proton motive force.</text>
</comment>
<comment type="similarity">
    <text evidence="9">Belongs to the H(+)-translocating pyrophosphatase (TC 3.A.10) family. K(+)-insensitive subfamily.</text>
</comment>
<evidence type="ECO:0000256" key="3">
    <source>
        <dbReference type="ARBA" id="ARBA00022692"/>
    </source>
</evidence>
<evidence type="ECO:0000256" key="7">
    <source>
        <dbReference type="ARBA" id="ARBA00023065"/>
    </source>
</evidence>
<feature type="transmembrane region" description="Helical" evidence="9">
    <location>
        <begin position="441"/>
        <end position="461"/>
    </location>
</feature>
<dbReference type="PIRSF" id="PIRSF001265">
    <property type="entry name" value="H+-PPase"/>
    <property type="match status" value="1"/>
</dbReference>
<evidence type="ECO:0000256" key="4">
    <source>
        <dbReference type="ARBA" id="ARBA00022842"/>
    </source>
</evidence>
<feature type="transmembrane region" description="Helical" evidence="9">
    <location>
        <begin position="328"/>
        <end position="348"/>
    </location>
</feature>
<dbReference type="GO" id="GO:0004427">
    <property type="term" value="F:inorganic diphosphate phosphatase activity"/>
    <property type="evidence" value="ECO:0007669"/>
    <property type="project" value="UniProtKB-UniRule"/>
</dbReference>
<feature type="transmembrane region" description="Helical" evidence="9">
    <location>
        <begin position="288"/>
        <end position="307"/>
    </location>
</feature>
<keyword evidence="8 9" id="KW-0472">Membrane</keyword>
<dbReference type="HAMAP" id="MF_01129">
    <property type="entry name" value="PPase_energized_pump"/>
    <property type="match status" value="1"/>
</dbReference>
<sequence length="798" mass="83440">MSLFRGLIGLSTFEQAAVWGVLLIAVLGLVYAEWLRRQILAQDTGTDEMRRYWGYIRAGAQAYLARQLRTIIVAIGLLAVLLFLSVLIIPPSPQSRQIWGENAVMAVAWGRSVAFLIGAGFSYLVGAIGMNVAVQANIRVAAASRHSYNGAMRTAYRSGTVTGMLCVGLGLLGGTIIFLFFGISAPDALLGFGFGGSLIALFMRVGGGIYTKAADVGADLVGKVEAGLPEDDPRNAAVIADLVGDNVGDCAGMAADVFESFEVTIVSALILGIVLGGINVANGGTFDYRYIIFPLIVRGIGVIASLIGNTFVRTTETQRNAMGAMNRGFYTSAAVATLGFFLVTLVYMRDATGNIEWAPFLATFAGIVLAIVLDKVTEYFTSTHFKPVREIAKQSQTGAATNILSGLASGYESSVYAILVIAVSILASVFFFGGYERPFEAVLYGVSLTGIGMLTLTGNTISMDAFGPIADNANGIGELAGLEPEAREIMDDLDATGNTTKAITKGVAIGSAVIAAVSLFGAFFTDVGIVQAELNLPVLAQINVANPQVFIGLMIGGALPFLFSSLTIRSVSRAAALIVNEVRRQLRIPGLMEGNVTPDYARAVAICTTAAQRELITLGLISVAVPIVVGFLLNIEALGGFLAGTILSGQLLAVFMSNAGGAWDNAKKYIEEGHYGGKGSEPHKAGVVGDTVGDPLKDTSGPALNPLLKVINLISLLIAPIVVTVRGDAPLNPVLALGMIALIGVIGFAIYRSKQDADEMTDGVVFQPAVAESGADGAGGGRVSLERPSVRPSSVERK</sequence>
<comment type="caution">
    <text evidence="9">Lacks conserved residue(s) required for the propagation of feature annotation.</text>
</comment>
<keyword evidence="9" id="KW-0375">Hydrogen ion transport</keyword>
<evidence type="ECO:0000256" key="1">
    <source>
        <dbReference type="ARBA" id="ARBA00004127"/>
    </source>
</evidence>
<dbReference type="AlphaFoldDB" id="A0A6J4INE5"/>
<feature type="site" description="Determinant of potassium independence" evidence="9">
    <location>
        <position position="501"/>
    </location>
</feature>
<evidence type="ECO:0000256" key="9">
    <source>
        <dbReference type="HAMAP-Rule" id="MF_01129"/>
    </source>
</evidence>
<feature type="transmembrane region" description="Helical" evidence="9">
    <location>
        <begin position="16"/>
        <end position="34"/>
    </location>
</feature>
<evidence type="ECO:0000313" key="11">
    <source>
        <dbReference type="EMBL" id="CAA9255344.1"/>
    </source>
</evidence>
<comment type="cofactor">
    <cofactor evidence="9">
        <name>Mg(2+)</name>
        <dbReference type="ChEBI" id="CHEBI:18420"/>
    </cofactor>
</comment>
<evidence type="ECO:0000256" key="5">
    <source>
        <dbReference type="ARBA" id="ARBA00022967"/>
    </source>
</evidence>
<keyword evidence="3 9" id="KW-0812">Transmembrane</keyword>
<dbReference type="GO" id="GO:0000287">
    <property type="term" value="F:magnesium ion binding"/>
    <property type="evidence" value="ECO:0007669"/>
    <property type="project" value="UniProtKB-UniRule"/>
</dbReference>
<keyword evidence="4 9" id="KW-0460">Magnesium</keyword>
<feature type="region of interest" description="Disordered" evidence="10">
    <location>
        <begin position="772"/>
        <end position="798"/>
    </location>
</feature>
<dbReference type="GO" id="GO:0009678">
    <property type="term" value="F:diphosphate hydrolysis-driven proton transmembrane transporter activity"/>
    <property type="evidence" value="ECO:0007669"/>
    <property type="project" value="UniProtKB-UniRule"/>
</dbReference>
<dbReference type="EMBL" id="CADCTK010000474">
    <property type="protein sequence ID" value="CAA9255344.1"/>
    <property type="molecule type" value="Genomic_DNA"/>
</dbReference>
<organism evidence="11">
    <name type="scientific">uncultured Chloroflexia bacterium</name>
    <dbReference type="NCBI Taxonomy" id="1672391"/>
    <lineage>
        <taxon>Bacteria</taxon>
        <taxon>Bacillati</taxon>
        <taxon>Chloroflexota</taxon>
        <taxon>Chloroflexia</taxon>
        <taxon>environmental samples</taxon>
    </lineage>
</organism>
<feature type="transmembrane region" description="Helical" evidence="9">
    <location>
        <begin position="354"/>
        <end position="373"/>
    </location>
</feature>
<keyword evidence="5 9" id="KW-1278">Translocase</keyword>
<feature type="transmembrane region" description="Helical" evidence="9">
    <location>
        <begin position="155"/>
        <end position="182"/>
    </location>
</feature>
<name>A0A6J4INE5_9CHLR</name>
<dbReference type="GO" id="GO:0005886">
    <property type="term" value="C:plasma membrane"/>
    <property type="evidence" value="ECO:0007669"/>
    <property type="project" value="UniProtKB-SubCell"/>
</dbReference>
<dbReference type="NCBIfam" id="NF001952">
    <property type="entry name" value="PRK00733.1-4"/>
    <property type="match status" value="1"/>
</dbReference>
<feature type="transmembrane region" description="Helical" evidence="9">
    <location>
        <begin position="109"/>
        <end position="134"/>
    </location>
</feature>
<dbReference type="NCBIfam" id="TIGR01104">
    <property type="entry name" value="V_PPase"/>
    <property type="match status" value="1"/>
</dbReference>
<feature type="transmembrane region" description="Helical" evidence="9">
    <location>
        <begin position="707"/>
        <end position="725"/>
    </location>
</feature>
<gene>
    <name evidence="9" type="primary">hppA</name>
    <name evidence="11" type="ORF">AVDCRST_MAG26-2074</name>
</gene>
<dbReference type="Pfam" id="PF03030">
    <property type="entry name" value="H_PPase"/>
    <property type="match status" value="1"/>
</dbReference>
<feature type="transmembrane region" description="Helical" evidence="9">
    <location>
        <begin position="415"/>
        <end position="435"/>
    </location>
</feature>
<feature type="transmembrane region" description="Helical" evidence="9">
    <location>
        <begin position="71"/>
        <end position="89"/>
    </location>
</feature>
<protein>
    <recommendedName>
        <fullName evidence="9">K(+)-insensitive pyrophosphate-energized proton pump</fullName>
        <ecNumber evidence="9">7.1.3.1</ecNumber>
    </recommendedName>
    <alternativeName>
        <fullName evidence="9">Membrane-bound proton-translocating pyrophosphatase</fullName>
    </alternativeName>
    <alternativeName>
        <fullName evidence="9">Pyrophosphate-energized inorganic pyrophosphatase</fullName>
        <shortName evidence="9">H(+)-PPase</shortName>
    </alternativeName>
</protein>
<feature type="transmembrane region" description="Helical" evidence="9">
    <location>
        <begin position="731"/>
        <end position="751"/>
    </location>
</feature>
<comment type="subcellular location">
    <subcellularLocation>
        <location evidence="9">Cell membrane</location>
        <topology evidence="9">Multi-pass membrane protein</topology>
    </subcellularLocation>
    <subcellularLocation>
        <location evidence="1">Endomembrane system</location>
        <topology evidence="1">Multi-pass membrane protein</topology>
    </subcellularLocation>
</comment>
<feature type="transmembrane region" description="Helical" evidence="9">
    <location>
        <begin position="641"/>
        <end position="659"/>
    </location>
</feature>
<comment type="subunit">
    <text evidence="9">Homodimer.</text>
</comment>
<dbReference type="EC" id="7.1.3.1" evidence="9"/>
<evidence type="ECO:0000256" key="2">
    <source>
        <dbReference type="ARBA" id="ARBA00022448"/>
    </source>
</evidence>
<feature type="transmembrane region" description="Helical" evidence="9">
    <location>
        <begin position="507"/>
        <end position="529"/>
    </location>
</feature>
<dbReference type="PANTHER" id="PTHR31998">
    <property type="entry name" value="K(+)-INSENSITIVE PYROPHOSPHATE-ENERGIZED PROTON PUMP"/>
    <property type="match status" value="1"/>
</dbReference>
<comment type="catalytic activity">
    <reaction evidence="9">
        <text>diphosphate + H2O + H(+)(in) = 2 phosphate + 2 H(+)(out)</text>
        <dbReference type="Rhea" id="RHEA:13973"/>
        <dbReference type="ChEBI" id="CHEBI:15377"/>
        <dbReference type="ChEBI" id="CHEBI:15378"/>
        <dbReference type="ChEBI" id="CHEBI:33019"/>
        <dbReference type="ChEBI" id="CHEBI:43474"/>
        <dbReference type="EC" id="7.1.3.1"/>
    </reaction>
</comment>
<evidence type="ECO:0000256" key="6">
    <source>
        <dbReference type="ARBA" id="ARBA00022989"/>
    </source>
</evidence>
<dbReference type="GO" id="GO:0012505">
    <property type="term" value="C:endomembrane system"/>
    <property type="evidence" value="ECO:0007669"/>
    <property type="project" value="UniProtKB-SubCell"/>
</dbReference>